<evidence type="ECO:0000313" key="5">
    <source>
        <dbReference type="Proteomes" id="UP000177050"/>
    </source>
</evidence>
<dbReference type="GO" id="GO:0030170">
    <property type="term" value="F:pyridoxal phosphate binding"/>
    <property type="evidence" value="ECO:0007669"/>
    <property type="project" value="TreeGrafter"/>
</dbReference>
<proteinExistence type="inferred from homology"/>
<organism evidence="4 5">
    <name type="scientific">Candidatus Roizmanbacteria bacterium RIFOXYD1_FULL_38_12</name>
    <dbReference type="NCBI Taxonomy" id="1802093"/>
    <lineage>
        <taxon>Bacteria</taxon>
        <taxon>Candidatus Roizmaniibacteriota</taxon>
    </lineage>
</organism>
<name>A0A1F7L117_9BACT</name>
<dbReference type="GO" id="GO:0000271">
    <property type="term" value="P:polysaccharide biosynthetic process"/>
    <property type="evidence" value="ECO:0007669"/>
    <property type="project" value="TreeGrafter"/>
</dbReference>
<dbReference type="InterPro" id="IPR015421">
    <property type="entry name" value="PyrdxlP-dep_Trfase_major"/>
</dbReference>
<evidence type="ECO:0000256" key="3">
    <source>
        <dbReference type="RuleBase" id="RU004508"/>
    </source>
</evidence>
<evidence type="ECO:0000256" key="2">
    <source>
        <dbReference type="PIRSR" id="PIRSR000390-2"/>
    </source>
</evidence>
<dbReference type="SUPFAM" id="SSF53383">
    <property type="entry name" value="PLP-dependent transferases"/>
    <property type="match status" value="1"/>
</dbReference>
<comment type="similarity">
    <text evidence="3">Belongs to the DegT/DnrJ/EryC1 family.</text>
</comment>
<keyword evidence="2 3" id="KW-0663">Pyridoxal phosphate</keyword>
<dbReference type="Gene3D" id="3.90.1150.10">
    <property type="entry name" value="Aspartate Aminotransferase, domain 1"/>
    <property type="match status" value="1"/>
</dbReference>
<feature type="active site" description="Proton acceptor" evidence="1">
    <location>
        <position position="183"/>
    </location>
</feature>
<dbReference type="InterPro" id="IPR000653">
    <property type="entry name" value="DegT/StrS_aminotransferase"/>
</dbReference>
<gene>
    <name evidence="4" type="ORF">A3K52_03520</name>
</gene>
<accession>A0A1F7L117</accession>
<evidence type="ECO:0000313" key="4">
    <source>
        <dbReference type="EMBL" id="OGK73825.1"/>
    </source>
</evidence>
<dbReference type="EMBL" id="MGBR01000001">
    <property type="protein sequence ID" value="OGK73825.1"/>
    <property type="molecule type" value="Genomic_DNA"/>
</dbReference>
<protein>
    <recommendedName>
        <fullName evidence="6">DegT/DnrJ/EryC1/StrS aminotransferase</fullName>
    </recommendedName>
</protein>
<dbReference type="Proteomes" id="UP000177050">
    <property type="component" value="Unassembled WGS sequence"/>
</dbReference>
<dbReference type="PANTHER" id="PTHR30244">
    <property type="entry name" value="TRANSAMINASE"/>
    <property type="match status" value="1"/>
</dbReference>
<dbReference type="GO" id="GO:0008483">
    <property type="term" value="F:transaminase activity"/>
    <property type="evidence" value="ECO:0007669"/>
    <property type="project" value="TreeGrafter"/>
</dbReference>
<reference evidence="4 5" key="1">
    <citation type="journal article" date="2016" name="Nat. Commun.">
        <title>Thousands of microbial genomes shed light on interconnected biogeochemical processes in an aquifer system.</title>
        <authorList>
            <person name="Anantharaman K."/>
            <person name="Brown C.T."/>
            <person name="Hug L.A."/>
            <person name="Sharon I."/>
            <person name="Castelle C.J."/>
            <person name="Probst A.J."/>
            <person name="Thomas B.C."/>
            <person name="Singh A."/>
            <person name="Wilkins M.J."/>
            <person name="Karaoz U."/>
            <person name="Brodie E.L."/>
            <person name="Williams K.H."/>
            <person name="Hubbard S.S."/>
            <person name="Banfield J.F."/>
        </authorList>
    </citation>
    <scope>NUCLEOTIDE SEQUENCE [LARGE SCALE GENOMIC DNA]</scope>
</reference>
<feature type="modified residue" description="N6-(pyridoxal phosphate)lysine" evidence="2">
    <location>
        <position position="183"/>
    </location>
</feature>
<sequence>MISTDFAPNELRDDASISLITLFQPWLWRQGKEMGLCIDILQSMFPRTKISLFLSGRASLYLLLKALHLSPHSTVALVGFTCEAVVLPIQALNLKPLYIDIEKDMYSMDLNDLKKKISDTTSVIVLQHTFGIIPKYRDEVLKLAKERNIYVIEDLAHGFDPSFWQKQVLSDSQALLLSFGRSKALSSVFGGAVVTSNHSVALTLASISQSLDYPHFYIMIKLLLYKPISYMIKIAYNIPLLGKLIHKICISTGLIIAEISKEEKGGTYSPYLEKKYPNALAKLLLHQLNKFDEVRQQRKMISDLYIQSFGVTNLTPEAFPRFPILIKNRPHVLKEFAKRNIFFGSWYSQPVAPKELLLEKVGYIMGSCPVAEQINKEIINLPTLITEKEAEGIVRQLKKFQ</sequence>
<dbReference type="AlphaFoldDB" id="A0A1F7L117"/>
<evidence type="ECO:0008006" key="6">
    <source>
        <dbReference type="Google" id="ProtNLM"/>
    </source>
</evidence>
<evidence type="ECO:0000256" key="1">
    <source>
        <dbReference type="PIRSR" id="PIRSR000390-1"/>
    </source>
</evidence>
<dbReference type="InterPro" id="IPR015422">
    <property type="entry name" value="PyrdxlP-dep_Trfase_small"/>
</dbReference>
<dbReference type="PANTHER" id="PTHR30244:SF34">
    <property type="entry name" value="DTDP-4-AMINO-4,6-DIDEOXYGALACTOSE TRANSAMINASE"/>
    <property type="match status" value="1"/>
</dbReference>
<dbReference type="InterPro" id="IPR015424">
    <property type="entry name" value="PyrdxlP-dep_Trfase"/>
</dbReference>
<comment type="caution">
    <text evidence="4">The sequence shown here is derived from an EMBL/GenBank/DDBJ whole genome shotgun (WGS) entry which is preliminary data.</text>
</comment>
<dbReference type="Pfam" id="PF01041">
    <property type="entry name" value="DegT_DnrJ_EryC1"/>
    <property type="match status" value="2"/>
</dbReference>
<dbReference type="Gene3D" id="3.40.640.10">
    <property type="entry name" value="Type I PLP-dependent aspartate aminotransferase-like (Major domain)"/>
    <property type="match status" value="1"/>
</dbReference>
<dbReference type="PIRSF" id="PIRSF000390">
    <property type="entry name" value="PLP_StrS"/>
    <property type="match status" value="1"/>
</dbReference>